<evidence type="ECO:0000313" key="1">
    <source>
        <dbReference type="EMBL" id="KAH9426559.1"/>
    </source>
</evidence>
<dbReference type="Proteomes" id="UP000887458">
    <property type="component" value="Unassembled WGS sequence"/>
</dbReference>
<reference evidence="1 2" key="2">
    <citation type="journal article" date="2022" name="Mol. Biol. Evol.">
        <title>Comparative Genomics Reveals Insights into the Divergent Evolution of Astigmatic Mites and Household Pest Adaptations.</title>
        <authorList>
            <person name="Xiong Q."/>
            <person name="Wan A.T."/>
            <person name="Liu X."/>
            <person name="Fung C.S."/>
            <person name="Xiao X."/>
            <person name="Malainual N."/>
            <person name="Hou J."/>
            <person name="Wang L."/>
            <person name="Wang M."/>
            <person name="Yang K.Y."/>
            <person name="Cui Y."/>
            <person name="Leung E.L."/>
            <person name="Nong W."/>
            <person name="Shin S.K."/>
            <person name="Au S.W."/>
            <person name="Jeong K.Y."/>
            <person name="Chew F.T."/>
            <person name="Hui J.H."/>
            <person name="Leung T.F."/>
            <person name="Tungtrongchitr A."/>
            <person name="Zhong N."/>
            <person name="Liu Z."/>
            <person name="Tsui S.K."/>
        </authorList>
    </citation>
    <scope>NUCLEOTIDE SEQUENCE [LARGE SCALE GENOMIC DNA]</scope>
    <source>
        <strain evidence="1">Derp</strain>
    </source>
</reference>
<protein>
    <submittedName>
        <fullName evidence="1">Uncharacterized protein</fullName>
    </submittedName>
</protein>
<accession>A0ABQ8JVA1</accession>
<evidence type="ECO:0000313" key="2">
    <source>
        <dbReference type="Proteomes" id="UP000887458"/>
    </source>
</evidence>
<dbReference type="EMBL" id="NJHN03000008">
    <property type="protein sequence ID" value="KAH9426559.1"/>
    <property type="molecule type" value="Genomic_DNA"/>
</dbReference>
<reference evidence="1 2" key="1">
    <citation type="journal article" date="2018" name="J. Allergy Clin. Immunol.">
        <title>High-quality assembly of Dermatophagoides pteronyssinus genome and transcriptome reveals a wide range of novel allergens.</title>
        <authorList>
            <person name="Liu X.Y."/>
            <person name="Yang K.Y."/>
            <person name="Wang M.Q."/>
            <person name="Kwok J.S."/>
            <person name="Zeng X."/>
            <person name="Yang Z."/>
            <person name="Xiao X.J."/>
            <person name="Lau C.P."/>
            <person name="Li Y."/>
            <person name="Huang Z.M."/>
            <person name="Ba J.G."/>
            <person name="Yim A.K."/>
            <person name="Ouyang C.Y."/>
            <person name="Ngai S.M."/>
            <person name="Chan T.F."/>
            <person name="Leung E.L."/>
            <person name="Liu L."/>
            <person name="Liu Z.G."/>
            <person name="Tsui S.K."/>
        </authorList>
    </citation>
    <scope>NUCLEOTIDE SEQUENCE [LARGE SCALE GENOMIC DNA]</scope>
    <source>
        <strain evidence="1">Derp</strain>
    </source>
</reference>
<organism evidence="1 2">
    <name type="scientific">Dermatophagoides pteronyssinus</name>
    <name type="common">European house dust mite</name>
    <dbReference type="NCBI Taxonomy" id="6956"/>
    <lineage>
        <taxon>Eukaryota</taxon>
        <taxon>Metazoa</taxon>
        <taxon>Ecdysozoa</taxon>
        <taxon>Arthropoda</taxon>
        <taxon>Chelicerata</taxon>
        <taxon>Arachnida</taxon>
        <taxon>Acari</taxon>
        <taxon>Acariformes</taxon>
        <taxon>Sarcoptiformes</taxon>
        <taxon>Astigmata</taxon>
        <taxon>Psoroptidia</taxon>
        <taxon>Analgoidea</taxon>
        <taxon>Pyroglyphidae</taxon>
        <taxon>Dermatophagoidinae</taxon>
        <taxon>Dermatophagoides</taxon>
    </lineage>
</organism>
<sequence length="101" mass="11756">MDSIIIGIIYESNPAEAVVHYHIRLHCFIEDIPLLTYQQAPQFNLNPKYGIGHHRKPTRTIYLQNDSLIVSKKMNFLVSLEIQLNIIITILTKSNQIYDDF</sequence>
<comment type="caution">
    <text evidence="1">The sequence shown here is derived from an EMBL/GenBank/DDBJ whole genome shotgun (WGS) entry which is preliminary data.</text>
</comment>
<name>A0ABQ8JVA1_DERPT</name>
<proteinExistence type="predicted"/>
<keyword evidence="2" id="KW-1185">Reference proteome</keyword>
<gene>
    <name evidence="1" type="ORF">DERP_002658</name>
</gene>